<dbReference type="SUPFAM" id="SSF48452">
    <property type="entry name" value="TPR-like"/>
    <property type="match status" value="2"/>
</dbReference>
<keyword evidence="9" id="KW-0408">Iron</keyword>
<proteinExistence type="inferred from homology"/>
<feature type="compositionally biased region" description="Polar residues" evidence="15">
    <location>
        <begin position="826"/>
        <end position="835"/>
    </location>
</feature>
<dbReference type="InterPro" id="IPR048562">
    <property type="entry name" value="KDM6A_B-like_C-hel"/>
</dbReference>
<comment type="caution">
    <text evidence="18">The sequence shown here is derived from an EMBL/GenBank/DDBJ whole genome shotgun (WGS) entry which is preliminary data.</text>
</comment>
<evidence type="ECO:0000256" key="1">
    <source>
        <dbReference type="ARBA" id="ARBA00001954"/>
    </source>
</evidence>
<dbReference type="GO" id="GO:0010468">
    <property type="term" value="P:regulation of gene expression"/>
    <property type="evidence" value="ECO:0007669"/>
    <property type="project" value="TreeGrafter"/>
</dbReference>
<feature type="compositionally biased region" description="Polar residues" evidence="15">
    <location>
        <begin position="960"/>
        <end position="981"/>
    </location>
</feature>
<feature type="region of interest" description="Disordered" evidence="15">
    <location>
        <begin position="812"/>
        <end position="883"/>
    </location>
</feature>
<dbReference type="PANTHER" id="PTHR14017:SF1">
    <property type="entry name" value="LD02225P"/>
    <property type="match status" value="1"/>
</dbReference>
<dbReference type="PANTHER" id="PTHR14017">
    <property type="entry name" value="LYSINE-SPECIFIC DEMETHYLASE"/>
    <property type="match status" value="1"/>
</dbReference>
<keyword evidence="7" id="KW-0223">Dioxygenase</keyword>
<dbReference type="SMART" id="SM00028">
    <property type="entry name" value="TPR"/>
    <property type="match status" value="7"/>
</dbReference>
<feature type="compositionally biased region" description="Pro residues" evidence="15">
    <location>
        <begin position="1538"/>
        <end position="1553"/>
    </location>
</feature>
<feature type="transmembrane region" description="Helical" evidence="16">
    <location>
        <begin position="432"/>
        <end position="462"/>
    </location>
</feature>
<dbReference type="Pfam" id="PF21322">
    <property type="entry name" value="KDM6_C-hel"/>
    <property type="match status" value="1"/>
</dbReference>
<feature type="compositionally biased region" description="Polar residues" evidence="15">
    <location>
        <begin position="988"/>
        <end position="1008"/>
    </location>
</feature>
<accession>A0A812E8H1</accession>
<keyword evidence="3" id="KW-0597">Phosphoprotein</keyword>
<evidence type="ECO:0000256" key="10">
    <source>
        <dbReference type="ARBA" id="ARBA00023242"/>
    </source>
</evidence>
<keyword evidence="14" id="KW-0802">TPR repeat</keyword>
<feature type="domain" description="JmjC" evidence="17">
    <location>
        <begin position="1230"/>
        <end position="1393"/>
    </location>
</feature>
<feature type="transmembrane region" description="Helical" evidence="16">
    <location>
        <begin position="276"/>
        <end position="297"/>
    </location>
</feature>
<feature type="compositionally biased region" description="Polar residues" evidence="15">
    <location>
        <begin position="706"/>
        <end position="741"/>
    </location>
</feature>
<dbReference type="OrthoDB" id="418911at2759"/>
<comment type="catalytic activity">
    <reaction evidence="13">
        <text>N(6),N(6),N(6)-trimethyl-L-lysyl(27)-[histone H3] + 2 2-oxoglutarate + 2 O2 = N(6)-methyl-L-lysyl(27)-[histone H3] + 2 formaldehyde + 2 succinate + 2 CO2</text>
        <dbReference type="Rhea" id="RHEA:60224"/>
        <dbReference type="Rhea" id="RHEA-COMP:15535"/>
        <dbReference type="Rhea" id="RHEA-COMP:15544"/>
        <dbReference type="ChEBI" id="CHEBI:15379"/>
        <dbReference type="ChEBI" id="CHEBI:16526"/>
        <dbReference type="ChEBI" id="CHEBI:16810"/>
        <dbReference type="ChEBI" id="CHEBI:16842"/>
        <dbReference type="ChEBI" id="CHEBI:30031"/>
        <dbReference type="ChEBI" id="CHEBI:61929"/>
        <dbReference type="ChEBI" id="CHEBI:61961"/>
        <dbReference type="EC" id="1.14.11.68"/>
    </reaction>
</comment>
<feature type="region of interest" description="Disordered" evidence="15">
    <location>
        <begin position="1533"/>
        <end position="1608"/>
    </location>
</feature>
<dbReference type="InterPro" id="IPR011990">
    <property type="entry name" value="TPR-like_helical_dom_sf"/>
</dbReference>
<evidence type="ECO:0000256" key="2">
    <source>
        <dbReference type="ARBA" id="ARBA00004123"/>
    </source>
</evidence>
<dbReference type="EMBL" id="CAHIKZ030004982">
    <property type="protein sequence ID" value="CAE1317945.1"/>
    <property type="molecule type" value="Genomic_DNA"/>
</dbReference>
<evidence type="ECO:0000256" key="5">
    <source>
        <dbReference type="ARBA" id="ARBA00022833"/>
    </source>
</evidence>
<dbReference type="GO" id="GO:0044666">
    <property type="term" value="C:MLL3/4 complex"/>
    <property type="evidence" value="ECO:0007669"/>
    <property type="project" value="TreeGrafter"/>
</dbReference>
<evidence type="ECO:0000313" key="19">
    <source>
        <dbReference type="Proteomes" id="UP000597762"/>
    </source>
</evidence>
<keyword evidence="8 18" id="KW-0560">Oxidoreductase</keyword>
<evidence type="ECO:0000256" key="7">
    <source>
        <dbReference type="ARBA" id="ARBA00022964"/>
    </source>
</evidence>
<feature type="transmembrane region" description="Helical" evidence="16">
    <location>
        <begin position="335"/>
        <end position="359"/>
    </location>
</feature>
<keyword evidence="16" id="KW-0812">Transmembrane</keyword>
<feature type="compositionally biased region" description="Pro residues" evidence="15">
    <location>
        <begin position="1064"/>
        <end position="1074"/>
    </location>
</feature>
<evidence type="ECO:0000256" key="9">
    <source>
        <dbReference type="ARBA" id="ARBA00023004"/>
    </source>
</evidence>
<evidence type="ECO:0000256" key="12">
    <source>
        <dbReference type="ARBA" id="ARBA00034525"/>
    </source>
</evidence>
<dbReference type="Gene3D" id="1.25.40.10">
    <property type="entry name" value="Tetratricopeptide repeat domain"/>
    <property type="match status" value="2"/>
</dbReference>
<dbReference type="PROSITE" id="PS51184">
    <property type="entry name" value="JMJC"/>
    <property type="match status" value="1"/>
</dbReference>
<dbReference type="Gene3D" id="1.20.58.1370">
    <property type="match status" value="1"/>
</dbReference>
<dbReference type="GO" id="GO:0000978">
    <property type="term" value="F:RNA polymerase II cis-regulatory region sequence-specific DNA binding"/>
    <property type="evidence" value="ECO:0007669"/>
    <property type="project" value="TreeGrafter"/>
</dbReference>
<feature type="transmembrane region" description="Helical" evidence="16">
    <location>
        <begin position="309"/>
        <end position="328"/>
    </location>
</feature>
<dbReference type="FunFam" id="1.20.58.1370:FF:000001">
    <property type="entry name" value="lysine-specific demethylase 6A isoform X2"/>
    <property type="match status" value="1"/>
</dbReference>
<comment type="similarity">
    <text evidence="11">Belongs to the UTX family.</text>
</comment>
<dbReference type="PROSITE" id="PS50005">
    <property type="entry name" value="TPR"/>
    <property type="match status" value="3"/>
</dbReference>
<organism evidence="18 19">
    <name type="scientific">Acanthosepion pharaonis</name>
    <name type="common">Pharaoh cuttlefish</name>
    <name type="synonym">Sepia pharaonis</name>
    <dbReference type="NCBI Taxonomy" id="158019"/>
    <lineage>
        <taxon>Eukaryota</taxon>
        <taxon>Metazoa</taxon>
        <taxon>Spiralia</taxon>
        <taxon>Lophotrochozoa</taxon>
        <taxon>Mollusca</taxon>
        <taxon>Cephalopoda</taxon>
        <taxon>Coleoidea</taxon>
        <taxon>Decapodiformes</taxon>
        <taxon>Sepiida</taxon>
        <taxon>Sepiina</taxon>
        <taxon>Sepiidae</taxon>
        <taxon>Acanthosepion</taxon>
    </lineage>
</organism>
<comment type="cofactor">
    <cofactor evidence="1">
        <name>Fe(2+)</name>
        <dbReference type="ChEBI" id="CHEBI:29033"/>
    </cofactor>
</comment>
<evidence type="ECO:0000256" key="11">
    <source>
        <dbReference type="ARBA" id="ARBA00034483"/>
    </source>
</evidence>
<dbReference type="FunFam" id="2.10.110.20:FF:000001">
    <property type="entry name" value="lysine-specific demethylase 6A isoform X2"/>
    <property type="match status" value="1"/>
</dbReference>
<feature type="compositionally biased region" description="Polar residues" evidence="15">
    <location>
        <begin position="842"/>
        <end position="878"/>
    </location>
</feature>
<keyword evidence="4" id="KW-0479">Metal-binding</keyword>
<keyword evidence="16" id="KW-0472">Membrane</keyword>
<feature type="transmembrane region" description="Helical" evidence="16">
    <location>
        <begin position="365"/>
        <end position="393"/>
    </location>
</feature>
<feature type="compositionally biased region" description="Low complexity" evidence="15">
    <location>
        <begin position="1554"/>
        <end position="1603"/>
    </location>
</feature>
<dbReference type="Gene3D" id="2.60.120.650">
    <property type="entry name" value="Cupin"/>
    <property type="match status" value="1"/>
</dbReference>
<keyword evidence="16" id="KW-1133">Transmembrane helix</keyword>
<feature type="repeat" description="TPR" evidence="14">
    <location>
        <begin position="573"/>
        <end position="606"/>
    </location>
</feature>
<evidence type="ECO:0000259" key="17">
    <source>
        <dbReference type="PROSITE" id="PS51184"/>
    </source>
</evidence>
<dbReference type="Pfam" id="PF21326">
    <property type="entry name" value="KDM6_GATAL"/>
    <property type="match status" value="1"/>
</dbReference>
<evidence type="ECO:0000256" key="8">
    <source>
        <dbReference type="ARBA" id="ARBA00023002"/>
    </source>
</evidence>
<feature type="region of interest" description="Disordered" evidence="15">
    <location>
        <begin position="1185"/>
        <end position="1215"/>
    </location>
</feature>
<evidence type="ECO:0000256" key="3">
    <source>
        <dbReference type="ARBA" id="ARBA00022553"/>
    </source>
</evidence>
<evidence type="ECO:0000256" key="16">
    <source>
        <dbReference type="SAM" id="Phobius"/>
    </source>
</evidence>
<evidence type="ECO:0000256" key="13">
    <source>
        <dbReference type="ARBA" id="ARBA00048695"/>
    </source>
</evidence>
<dbReference type="Gene3D" id="2.10.110.20">
    <property type="match status" value="1"/>
</dbReference>
<dbReference type="InterPro" id="IPR019734">
    <property type="entry name" value="TPR_rpt"/>
</dbReference>
<keyword evidence="10" id="KW-0539">Nucleus</keyword>
<dbReference type="InterPro" id="IPR051630">
    <property type="entry name" value="Corepressor-Demethylase"/>
</dbReference>
<keyword evidence="6" id="KW-0156">Chromatin regulator</keyword>
<dbReference type="Proteomes" id="UP000597762">
    <property type="component" value="Unassembled WGS sequence"/>
</dbReference>
<feature type="compositionally biased region" description="Polar residues" evidence="15">
    <location>
        <begin position="775"/>
        <end position="791"/>
    </location>
</feature>
<evidence type="ECO:0000256" key="14">
    <source>
        <dbReference type="PROSITE-ProRule" id="PRU00339"/>
    </source>
</evidence>
<dbReference type="GO" id="GO:0046872">
    <property type="term" value="F:metal ion binding"/>
    <property type="evidence" value="ECO:0007669"/>
    <property type="project" value="UniProtKB-KW"/>
</dbReference>
<protein>
    <recommendedName>
        <fullName evidence="12">[histone H3]-trimethyl-L-lysine(27) demethylase</fullName>
        <ecNumber evidence="12">1.14.11.68</ecNumber>
    </recommendedName>
</protein>
<feature type="transmembrane region" description="Helical" evidence="16">
    <location>
        <begin position="405"/>
        <end position="426"/>
    </location>
</feature>
<evidence type="ECO:0000256" key="6">
    <source>
        <dbReference type="ARBA" id="ARBA00022853"/>
    </source>
</evidence>
<dbReference type="SMART" id="SM00558">
    <property type="entry name" value="JmjC"/>
    <property type="match status" value="1"/>
</dbReference>
<feature type="compositionally biased region" description="Low complexity" evidence="15">
    <location>
        <begin position="690"/>
        <end position="705"/>
    </location>
</feature>
<evidence type="ECO:0000256" key="15">
    <source>
        <dbReference type="SAM" id="MobiDB-lite"/>
    </source>
</evidence>
<name>A0A812E8H1_ACAPH</name>
<feature type="region of interest" description="Disordered" evidence="15">
    <location>
        <begin position="960"/>
        <end position="1008"/>
    </location>
</feature>
<feature type="transmembrane region" description="Helical" evidence="16">
    <location>
        <begin position="249"/>
        <end position="269"/>
    </location>
</feature>
<feature type="repeat" description="TPR" evidence="14">
    <location>
        <begin position="171"/>
        <end position="204"/>
    </location>
</feature>
<dbReference type="SUPFAM" id="SSF51197">
    <property type="entry name" value="Clavaminate synthase-like"/>
    <property type="match status" value="1"/>
</dbReference>
<keyword evidence="5" id="KW-0862">Zinc</keyword>
<comment type="subcellular location">
    <subcellularLocation>
        <location evidence="2">Nucleus</location>
    </subcellularLocation>
</comment>
<dbReference type="EC" id="1.14.11.68" evidence="12"/>
<feature type="region of interest" description="Disordered" evidence="15">
    <location>
        <begin position="916"/>
        <end position="936"/>
    </location>
</feature>
<reference evidence="18" key="1">
    <citation type="submission" date="2021-01" db="EMBL/GenBank/DDBJ databases">
        <authorList>
            <person name="Li R."/>
            <person name="Bekaert M."/>
        </authorList>
    </citation>
    <scope>NUCLEOTIDE SEQUENCE</scope>
    <source>
        <strain evidence="18">Farmed</strain>
    </source>
</reference>
<dbReference type="Pfam" id="PF02373">
    <property type="entry name" value="JmjC"/>
    <property type="match status" value="1"/>
</dbReference>
<sequence>MKGCDWLIIDVKVEEGCEVKASSSSHYRSCRLLFFLPSFYVVDTLRSHFTPCAMIGKETPMTMEIVPESILSTEERQSLSDIDSRLFGFLKLDDGGEVKRSLLERGIVFYQQKIQEHAMLLAKDPTNSKNSPIASLYCELGHLHLLLEQYAKALSAYQKYYYSNHEHWKDASFLYGLGTVYFHFGAFHWAIKAYQQVLYIEPSFSQANEVHLRLGLMYKILNNYESSHKHFRLALQDNTKCTVSKAETLFFFFSFLYCFFFFLFFPLSFLSSFFSFLFLFFPLSFLSSFFSFLFLFFPLSFLSFSFFPLFFFSFSVFVVFFFFCLFFLSLSFFFFFSVFCLFFFLSLSFFFSVFVFFFFSVFFFFFFTVFVFFFFLFFFLSLSFFFSFSFFFFLSLSFFFCLCRFFCLCLFFFCLCLFFFLSLSFFFSVFVFFFFCLCRFFCLCLFFFFVFFSVFFFFFFFFRLHIAHLFQVQGKYKQSKEAYEQFLLPEDIDDKIKAIAYRQLGWLFHTAEQLGDKSTREPVAIHYLHKSIELDSSNGQTWYLLGRCLSSIGRVHDAFIHYRHSKDKWEANADTWCSIGVLYQQQNQPMDALQAYICAVQLDRTHTAAWTDLGILYETCNQPRDALTCYINATSNKASVNPNLAAKIKFLQQHLVNIPIQHLQNRPKALPSLEEAWSLPIPAELISRQAANSAANQQQQQQQHQVSGCVSTSDHTTQPNTVLITSQTETAMDIDPNSSAAQPKKKKTAVSPASRKRMGPGDGFSVQRQPPFPANTASGPQPFTLGNTNTNTAKDVTANLFKCPIPVSNGTSTNMISSSGGGNGQLPPSSQQQQIGMVPGGLSQSQLPQPRNIPLSSSNTQGTITKPGSSMSPTSISDRTVGKDCVGTGQNVSDQELAALLQTSITDDLLAHITQGSNSSQSHDKKAPTEGSSKQQSIYVNMPSTTEAISSAAVGNTAISSNSTSNLPHSRSQVHLTQGRTKNPGMVGTQNSDKNTQEPNSTKSEPVVNLNTKAESRLLCRYLNPPKSALKLSIHMSAREVLEACKGLGRNGVTSHFLDERPPRPASPPYPPLPKESLNPPTPSVYLESKRDAFSPELQQYCYTQPVVVIRGLAGALKLDLGLFSTKSLVEANADHRVEVRTQRQQPPDENKDQYGNNLWYCESSRGHTCVAKYAQYQASSFQESLKEEQEKARGNYRETDSDSNSSSSSKPKMKSIKFGTNVDLSDEKKWRQQLHELTKLPVFTRVVSAANLLSHVGHIILGMNTVQLYMKVPGSRTPGHQENNNFCSVNINIGPGDCEWFAVPDQYWGVINSLCEKNNVNYLWGSWWPVLEELYEANVPVYRFIQKPGDLVWVNAGTVHWVQAIGWCNNIAWNVGPLNALQFKLALDRYEWNKLQAYKSIVPMVHLSWNLARNLHISEPMLFEVIKSFLMKSLRQIRMTLDFLEELGIELKWHGRAQNEAAHYCNDCEEEVFDILFVTEQDKKHVVHCQNCACKISPALEGFVVLEQYHLEDLIEMYDKFQLHPSIHQVKRAPQTKQPPTPQVVTQPPPQKQPLLQQQPTTSSNSSSLASSSSLSSLSSSSSSSSSTTTASSIPAAQASSPLVHHQTETTTMSAAAAVHIPSHPHISNSSTIAASQANN</sequence>
<evidence type="ECO:0000313" key="18">
    <source>
        <dbReference type="EMBL" id="CAE1317945.1"/>
    </source>
</evidence>
<dbReference type="FunFam" id="2.60.120.650:FF:000002">
    <property type="entry name" value="lysine-specific demethylase 6A isoform X2"/>
    <property type="match status" value="1"/>
</dbReference>
<dbReference type="InterPro" id="IPR003347">
    <property type="entry name" value="JmjC_dom"/>
</dbReference>
<feature type="compositionally biased region" description="Basic residues" evidence="15">
    <location>
        <begin position="743"/>
        <end position="758"/>
    </location>
</feature>
<gene>
    <name evidence="18" type="ORF">SPHA_68465</name>
</gene>
<evidence type="ECO:0000256" key="4">
    <source>
        <dbReference type="ARBA" id="ARBA00022723"/>
    </source>
</evidence>
<feature type="compositionally biased region" description="Basic and acidic residues" evidence="15">
    <location>
        <begin position="1185"/>
        <end position="1201"/>
    </location>
</feature>
<feature type="region of interest" description="Disordered" evidence="15">
    <location>
        <begin position="1053"/>
        <end position="1086"/>
    </location>
</feature>
<dbReference type="GO" id="GO:0031490">
    <property type="term" value="F:chromatin DNA binding"/>
    <property type="evidence" value="ECO:0007669"/>
    <property type="project" value="TreeGrafter"/>
</dbReference>
<dbReference type="GO" id="GO:0071558">
    <property type="term" value="F:histone H3K27me2/H3K27me3 demethylase activity"/>
    <property type="evidence" value="ECO:0007669"/>
    <property type="project" value="UniProtKB-EC"/>
</dbReference>
<feature type="repeat" description="TPR" evidence="14">
    <location>
        <begin position="134"/>
        <end position="167"/>
    </location>
</feature>
<dbReference type="InterPro" id="IPR046941">
    <property type="entry name" value="KDM6_GATAL_sf"/>
</dbReference>
<feature type="region of interest" description="Disordered" evidence="15">
    <location>
        <begin position="690"/>
        <end position="791"/>
    </location>
</feature>
<dbReference type="InterPro" id="IPR048560">
    <property type="entry name" value="KDM6A_B-like_GATAL"/>
</dbReference>
<keyword evidence="19" id="KW-1185">Reference proteome</keyword>